<dbReference type="GO" id="GO:0005576">
    <property type="term" value="C:extracellular region"/>
    <property type="evidence" value="ECO:0007669"/>
    <property type="project" value="UniProtKB-SubCell"/>
</dbReference>
<sequence length="769" mass="82650">MLTLKNSTDRITVSSYFNQDATSNYRLEEIRFVDGQVLNIDTVKSLVQQATDGNDRLFGYAVADTLSGGLGNDSLYGYAGNDLLQGDEGNDTLYGGAGNDTLVGGLGNDYLYGEAGNDVYRFDRGWGQDTLINSDSNIDKTDTIEFGTGIRAEDIILSRNSDDLILLLKGSSDRITVSSYFNQDAAGSYRLEEIRFVDGQVLNIDAVKALVQKGTTESDRLYGYAVADTLSGGLGNDSLYGYAGNDLLQGDEGNDTLYGGAGDDTLVGGLGNDYLQGEAGNDVYRFDRGWGQDTVYNYDSSTSRVDAIEFGTGIRAEDITLSRNSDDLILLLKGSTDRITVSSYFNQDAAGSYRLEEIRFVDGQVLNIDAVKTLVQQATDGNDRLYGYAVADTLSGGLGNDSLYGYAGNDLLQGDEGNDTLYGGAGDDTLVGGLGNDYLYGEAGNDVYRFDRGWGQDTIQNNDSNTNKIDAIEFGSGISANDILLNRDSDNLVLTLKNSTDRITVSSYFSQDATSNYRLEEIRFVDGQVLNIDTVKSLVQQATDGNDRLFGYAVADTLSGGLGNDSLYGYAGNDLLQGDEGNDTLYGGAGNDTLIGGADSDYLYGEDGDDRIEGNNGNDTLYGGAGEDTLIGGSGNDYLAGDAGNDIYQLGNGWGQDTINNYHTESNALDRLEFTDNITADKLWFSKSGNNLEINLIGASDKVSISNWYSGKNYQISQFTAADGKTLLESQVQNLVNAMSSFGVPAGGESEMTVEQRQQLEVIIAANWQ</sequence>
<evidence type="ECO:0000256" key="1">
    <source>
        <dbReference type="ARBA" id="ARBA00004613"/>
    </source>
</evidence>
<feature type="domain" description="Haemolysin-type calcium binding-related" evidence="4">
    <location>
        <begin position="691"/>
        <end position="727"/>
    </location>
</feature>
<dbReference type="Pfam" id="PF00353">
    <property type="entry name" value="HemolysinCabind"/>
    <property type="match status" value="9"/>
</dbReference>
<proteinExistence type="predicted"/>
<dbReference type="PROSITE" id="PS00330">
    <property type="entry name" value="HEMOLYSIN_CALCIUM"/>
    <property type="match status" value="8"/>
</dbReference>
<protein>
    <submittedName>
        <fullName evidence="5">Putative calcium-binding hemolysin protein</fullName>
    </submittedName>
</protein>
<feature type="domain" description="Haemolysin-type calcium binding-related" evidence="4">
    <location>
        <begin position="327"/>
        <end position="369"/>
    </location>
</feature>
<dbReference type="GO" id="GO:0005509">
    <property type="term" value="F:calcium ion binding"/>
    <property type="evidence" value="ECO:0007669"/>
    <property type="project" value="InterPro"/>
</dbReference>
<dbReference type="InterPro" id="IPR011049">
    <property type="entry name" value="Serralysin-like_metalloprot_C"/>
</dbReference>
<feature type="domain" description="Haemolysin-type calcium binding-related" evidence="4">
    <location>
        <begin position="163"/>
        <end position="205"/>
    </location>
</feature>
<dbReference type="InterPro" id="IPR050557">
    <property type="entry name" value="RTX_toxin/Mannuronan_C5-epim"/>
</dbReference>
<dbReference type="PANTHER" id="PTHR38340:SF1">
    <property type="entry name" value="S-LAYER PROTEIN"/>
    <property type="match status" value="1"/>
</dbReference>
<accession>B3G0U0</accession>
<dbReference type="InterPro" id="IPR001343">
    <property type="entry name" value="Hemolysn_Ca-bd"/>
</dbReference>
<feature type="domain" description="Haemolysin-type calcium binding-related" evidence="4">
    <location>
        <begin position="491"/>
        <end position="534"/>
    </location>
</feature>
<evidence type="ECO:0000256" key="3">
    <source>
        <dbReference type="ARBA" id="ARBA00022837"/>
    </source>
</evidence>
<organism evidence="5">
    <name type="scientific">Pseudomonas aeruginosa</name>
    <dbReference type="NCBI Taxonomy" id="287"/>
    <lineage>
        <taxon>Bacteria</taxon>
        <taxon>Pseudomonadati</taxon>
        <taxon>Pseudomonadota</taxon>
        <taxon>Gammaproteobacteria</taxon>
        <taxon>Pseudomonadales</taxon>
        <taxon>Pseudomonadaceae</taxon>
        <taxon>Pseudomonas</taxon>
    </lineage>
</organism>
<evidence type="ECO:0000256" key="2">
    <source>
        <dbReference type="ARBA" id="ARBA00022525"/>
    </source>
</evidence>
<evidence type="ECO:0000313" key="5">
    <source>
        <dbReference type="EMBL" id="ACD38652.1"/>
    </source>
</evidence>
<keyword evidence="2" id="KW-0964">Secreted</keyword>
<comment type="subcellular location">
    <subcellularLocation>
        <location evidence="1">Secreted</location>
    </subcellularLocation>
</comment>
<dbReference type="PANTHER" id="PTHR38340">
    <property type="entry name" value="S-LAYER PROTEIN"/>
    <property type="match status" value="1"/>
</dbReference>
<dbReference type="PRINTS" id="PR00313">
    <property type="entry name" value="CABNDNGRPT"/>
</dbReference>
<reference evidence="5" key="1">
    <citation type="journal article" date="2008" name="Genomics">
        <title>Large-insert genome analysis technology detects structural variation in Pseudomonas aeruginosa clinical strains from cystic fibrosis patients.</title>
        <authorList>
            <person name="Hayden H.S."/>
            <person name="Gillett W."/>
            <person name="Saenphimmachak C."/>
            <person name="Lim R."/>
            <person name="Zhou Y."/>
            <person name="Jacobs M.A."/>
            <person name="Chang J."/>
            <person name="Rohmer L."/>
            <person name="D'Argenio D.A."/>
            <person name="Palmieri A."/>
            <person name="Levy R."/>
            <person name="Haugen E."/>
            <person name="Wong G.K."/>
            <person name="Brittnacher M.J."/>
            <person name="Burns J.L."/>
            <person name="Miller S.I."/>
            <person name="Olson M.V."/>
            <person name="Kaul R."/>
        </authorList>
    </citation>
    <scope>NUCLEOTIDE SEQUENCE</scope>
    <source>
        <strain evidence="5">PACS181</strain>
    </source>
</reference>
<dbReference type="SUPFAM" id="SSF51120">
    <property type="entry name" value="beta-Roll"/>
    <property type="match status" value="5"/>
</dbReference>
<dbReference type="InterPro" id="IPR018511">
    <property type="entry name" value="Hemolysin-typ_Ca-bd_CS"/>
</dbReference>
<name>B3G0U0_PSEAI</name>
<dbReference type="EMBL" id="EU595734">
    <property type="protein sequence ID" value="ACD38652.1"/>
    <property type="molecule type" value="Genomic_DNA"/>
</dbReference>
<gene>
    <name evidence="5" type="ORF">PACL_0008</name>
</gene>
<dbReference type="Gene3D" id="2.150.10.10">
    <property type="entry name" value="Serralysin-like metalloprotease, C-terminal"/>
    <property type="match status" value="5"/>
</dbReference>
<dbReference type="AlphaFoldDB" id="B3G0U0"/>
<evidence type="ECO:0000259" key="4">
    <source>
        <dbReference type="Pfam" id="PF06594"/>
    </source>
</evidence>
<dbReference type="Pfam" id="PF06594">
    <property type="entry name" value="HCBP_related"/>
    <property type="match status" value="5"/>
</dbReference>
<dbReference type="InterPro" id="IPR010566">
    <property type="entry name" value="Haemolys_ca-bd"/>
</dbReference>
<feature type="domain" description="Haemolysin-type calcium binding-related" evidence="4">
    <location>
        <begin position="2"/>
        <end position="42"/>
    </location>
</feature>
<keyword evidence="3" id="KW-0106">Calcium</keyword>